<dbReference type="PANTHER" id="PTHR32278:SF148">
    <property type="entry name" value="(WILD MALAYSIAN BANANA) HYPOTHETICAL PROTEIN"/>
    <property type="match status" value="1"/>
</dbReference>
<dbReference type="PANTHER" id="PTHR32278">
    <property type="entry name" value="F-BOX DOMAIN-CONTAINING PROTEIN"/>
    <property type="match status" value="1"/>
</dbReference>
<reference evidence="3" key="1">
    <citation type="submission" date="2015-07" db="EMBL/GenBank/DDBJ databases">
        <title>Transcriptome Assembly of Anthurium amnicola.</title>
        <authorList>
            <person name="Suzuki J."/>
        </authorList>
    </citation>
    <scope>NUCLEOTIDE SEQUENCE</scope>
</reference>
<dbReference type="EMBL" id="GDJX01019555">
    <property type="protein sequence ID" value="JAT48381.1"/>
    <property type="molecule type" value="Transcribed_RNA"/>
</dbReference>
<name>A0A1D1Y188_9ARAE</name>
<feature type="domain" description="F-box" evidence="2">
    <location>
        <begin position="23"/>
        <end position="62"/>
    </location>
</feature>
<dbReference type="SUPFAM" id="SSF81383">
    <property type="entry name" value="F-box domain"/>
    <property type="match status" value="1"/>
</dbReference>
<gene>
    <name evidence="3" type="primary">At2g02240_0</name>
    <name evidence="3" type="ORF">g.50805</name>
</gene>
<proteinExistence type="predicted"/>
<feature type="region of interest" description="Disordered" evidence="1">
    <location>
        <begin position="1"/>
        <end position="20"/>
    </location>
</feature>
<evidence type="ECO:0000256" key="1">
    <source>
        <dbReference type="SAM" id="MobiDB-lite"/>
    </source>
</evidence>
<sequence length="292" mass="31867">MEGPEATKRRGAAASGGGGGDVDRMPEDCLSLALSLTTPLDVCRSSAVSSAFLSAAKSDMVWGRFLPPDCQGILDRSAVPVMVSSRRELYFRLCDSILVDGGEKILWLEKSTGKKCYMLSARTLQIIWGGDNRYWTWVSVPDARFPEVAELLSVCWLEVKACISSRELSPGTRYGAYLVMRLSPSSSGLADPPQEVVISVEGAPSSTRRVHLQEPQRVSSNSQGGPSSQAPQGSDAVCVPRERGDGWMELEMGDFFVEAGGEELVEVWLRGWQSLHWKSGLIVHGIEFRPMP</sequence>
<evidence type="ECO:0000313" key="3">
    <source>
        <dbReference type="EMBL" id="JAT48381.1"/>
    </source>
</evidence>
<dbReference type="Pfam" id="PF00646">
    <property type="entry name" value="F-box"/>
    <property type="match status" value="1"/>
</dbReference>
<dbReference type="Pfam" id="PF14299">
    <property type="entry name" value="PP2"/>
    <property type="match status" value="1"/>
</dbReference>
<protein>
    <submittedName>
        <fullName evidence="3">F-box protein At2g02240</fullName>
    </submittedName>
</protein>
<dbReference type="CDD" id="cd22162">
    <property type="entry name" value="F-box_AtSKIP3-like"/>
    <property type="match status" value="1"/>
</dbReference>
<organism evidence="3">
    <name type="scientific">Anthurium amnicola</name>
    <dbReference type="NCBI Taxonomy" id="1678845"/>
    <lineage>
        <taxon>Eukaryota</taxon>
        <taxon>Viridiplantae</taxon>
        <taxon>Streptophyta</taxon>
        <taxon>Embryophyta</taxon>
        <taxon>Tracheophyta</taxon>
        <taxon>Spermatophyta</taxon>
        <taxon>Magnoliopsida</taxon>
        <taxon>Liliopsida</taxon>
        <taxon>Araceae</taxon>
        <taxon>Pothoideae</taxon>
        <taxon>Potheae</taxon>
        <taxon>Anthurium</taxon>
    </lineage>
</organism>
<dbReference type="InterPro" id="IPR001810">
    <property type="entry name" value="F-box_dom"/>
</dbReference>
<dbReference type="InterPro" id="IPR025886">
    <property type="entry name" value="PP2-like"/>
</dbReference>
<feature type="region of interest" description="Disordered" evidence="1">
    <location>
        <begin position="213"/>
        <end position="238"/>
    </location>
</feature>
<evidence type="ECO:0000259" key="2">
    <source>
        <dbReference type="Pfam" id="PF00646"/>
    </source>
</evidence>
<accession>A0A1D1Y188</accession>
<dbReference type="InterPro" id="IPR036047">
    <property type="entry name" value="F-box-like_dom_sf"/>
</dbReference>
<dbReference type="AlphaFoldDB" id="A0A1D1Y188"/>
<feature type="compositionally biased region" description="Polar residues" evidence="1">
    <location>
        <begin position="216"/>
        <end position="232"/>
    </location>
</feature>